<protein>
    <submittedName>
        <fullName evidence="3">Membrane domain of glycerophosphoryl diester phosphodiesterase</fullName>
    </submittedName>
</protein>
<proteinExistence type="predicted"/>
<evidence type="ECO:0000256" key="1">
    <source>
        <dbReference type="SAM" id="Phobius"/>
    </source>
</evidence>
<feature type="domain" description="DUF7847" evidence="2">
    <location>
        <begin position="3"/>
        <end position="235"/>
    </location>
</feature>
<evidence type="ECO:0000313" key="4">
    <source>
        <dbReference type="Proteomes" id="UP000199170"/>
    </source>
</evidence>
<dbReference type="Pfam" id="PF25231">
    <property type="entry name" value="DUF7847"/>
    <property type="match status" value="1"/>
</dbReference>
<keyword evidence="4" id="KW-1185">Reference proteome</keyword>
<dbReference type="Proteomes" id="UP000199170">
    <property type="component" value="Unassembled WGS sequence"/>
</dbReference>
<reference evidence="4" key="1">
    <citation type="submission" date="2016-10" db="EMBL/GenBank/DDBJ databases">
        <authorList>
            <person name="Varghese N."/>
            <person name="Submissions S."/>
        </authorList>
    </citation>
    <scope>NUCLEOTIDE SEQUENCE [LARGE SCALE GENOMIC DNA]</scope>
    <source>
        <strain evidence="4">CGMCC 1.10118</strain>
    </source>
</reference>
<name>A0A1H3ILV2_9EURY</name>
<accession>A0A1H3ILV2</accession>
<feature type="transmembrane region" description="Helical" evidence="1">
    <location>
        <begin position="21"/>
        <end position="49"/>
    </location>
</feature>
<dbReference type="STRING" id="660517.SAMN04487946_11032"/>
<dbReference type="EMBL" id="FNPB01000010">
    <property type="protein sequence ID" value="SDY27804.1"/>
    <property type="molecule type" value="Genomic_DNA"/>
</dbReference>
<feature type="transmembrane region" description="Helical" evidence="1">
    <location>
        <begin position="206"/>
        <end position="227"/>
    </location>
</feature>
<feature type="transmembrane region" description="Helical" evidence="1">
    <location>
        <begin position="69"/>
        <end position="93"/>
    </location>
</feature>
<evidence type="ECO:0000259" key="2">
    <source>
        <dbReference type="Pfam" id="PF25231"/>
    </source>
</evidence>
<dbReference type="InterPro" id="IPR057169">
    <property type="entry name" value="DUF7847"/>
</dbReference>
<organism evidence="3 4">
    <name type="scientific">Halobellus clavatus</name>
    <dbReference type="NCBI Taxonomy" id="660517"/>
    <lineage>
        <taxon>Archaea</taxon>
        <taxon>Methanobacteriati</taxon>
        <taxon>Methanobacteriota</taxon>
        <taxon>Stenosarchaea group</taxon>
        <taxon>Halobacteria</taxon>
        <taxon>Halobacteriales</taxon>
        <taxon>Haloferacaceae</taxon>
        <taxon>Halobellus</taxon>
    </lineage>
</organism>
<dbReference type="AlphaFoldDB" id="A0A1H3ILV2"/>
<gene>
    <name evidence="3" type="ORF">SAMN04487946_11032</name>
</gene>
<feature type="transmembrane region" description="Helical" evidence="1">
    <location>
        <begin position="139"/>
        <end position="156"/>
    </location>
</feature>
<keyword evidence="1" id="KW-0812">Transmembrane</keyword>
<sequence>MALRLGQAFGDGIRRVLTRSGGILFVALLLIQFSIQATVNTAVLGFIPAGAAPQTGQMFGLTLPVSGSVASILFLVVLVLSSAFFVALARALTRPMSELSTFPPELYRRRIGRATLSLIGGGLVVGIAVSIGLTLLVLPGIYLGAALLFFLFEVAVDDQRAFAAIKRSWGQTKGSRLKLSVIILLAGVVGAVVGTVGTIFDLVGSALVGEVIVTLLNSTLFILLYGIMADAYVQLSGDNSGGLGGTGDSSPVDGGVAVEQP</sequence>
<dbReference type="OrthoDB" id="205869at2157"/>
<feature type="transmembrane region" description="Helical" evidence="1">
    <location>
        <begin position="177"/>
        <end position="200"/>
    </location>
</feature>
<keyword evidence="1" id="KW-0472">Membrane</keyword>
<dbReference type="RefSeq" id="WP_089768256.1">
    <property type="nucleotide sequence ID" value="NZ_FNPB01000010.1"/>
</dbReference>
<feature type="transmembrane region" description="Helical" evidence="1">
    <location>
        <begin position="114"/>
        <end position="133"/>
    </location>
</feature>
<keyword evidence="1" id="KW-1133">Transmembrane helix</keyword>
<evidence type="ECO:0000313" key="3">
    <source>
        <dbReference type="EMBL" id="SDY27804.1"/>
    </source>
</evidence>